<dbReference type="EMBL" id="FRBD01000003">
    <property type="protein sequence ID" value="SHK42534.1"/>
    <property type="molecule type" value="Genomic_DNA"/>
</dbReference>
<proteinExistence type="predicted"/>
<protein>
    <submittedName>
        <fullName evidence="1">Uncharacterized protein</fullName>
    </submittedName>
</protein>
<dbReference type="Pfam" id="PF22507">
    <property type="entry name" value="DUF6994"/>
    <property type="match status" value="1"/>
</dbReference>
<dbReference type="AlphaFoldDB" id="A0A1M6SCN7"/>
<dbReference type="OrthoDB" id="1114334at2"/>
<reference evidence="1 2" key="1">
    <citation type="submission" date="2016-11" db="EMBL/GenBank/DDBJ databases">
        <authorList>
            <person name="Jaros S."/>
            <person name="Januszkiewicz K."/>
            <person name="Wedrychowicz H."/>
        </authorList>
    </citation>
    <scope>NUCLEOTIDE SEQUENCE [LARGE SCALE GENOMIC DNA]</scope>
    <source>
        <strain evidence="1 2">KHT3</strain>
    </source>
</reference>
<dbReference type="InterPro" id="IPR054263">
    <property type="entry name" value="DUF6994"/>
</dbReference>
<organism evidence="1 2">
    <name type="scientific">Xylanibacter ruminicola</name>
    <name type="common">Prevotella ruminicola</name>
    <dbReference type="NCBI Taxonomy" id="839"/>
    <lineage>
        <taxon>Bacteria</taxon>
        <taxon>Pseudomonadati</taxon>
        <taxon>Bacteroidota</taxon>
        <taxon>Bacteroidia</taxon>
        <taxon>Bacteroidales</taxon>
        <taxon>Prevotellaceae</taxon>
        <taxon>Xylanibacter</taxon>
    </lineage>
</organism>
<gene>
    <name evidence="1" type="ORF">SAMN05216463_103119</name>
</gene>
<name>A0A1M6SCN7_XYLRU</name>
<dbReference type="Proteomes" id="UP000184130">
    <property type="component" value="Unassembled WGS sequence"/>
</dbReference>
<dbReference type="RefSeq" id="WP_073204965.1">
    <property type="nucleotide sequence ID" value="NZ_FRBD01000003.1"/>
</dbReference>
<evidence type="ECO:0000313" key="2">
    <source>
        <dbReference type="Proteomes" id="UP000184130"/>
    </source>
</evidence>
<sequence>MEAIELVRSFIKERLDGDIERLSTFELGNLRGDDIYGCPNRNFDSDDTELMRAIYCIVFADAWEHISMDNLGEGKLRGDTMNSYNTLFSPTWKERFSEIWNPDKELVAKIRKYHKICYTIGNMTILPDKRIGEWSINKHRGCHDEWHDYEDRFLAALHKVLTQQADRDPDLEELVKLNEEDFRPLYGVEGWRSFIEKNMLEYYVGDDYVPMVKSLGYTYWRGGYTNRERFFSECHRYIDDSTQIINNRAKRMIEILNEQL</sequence>
<accession>A0A1M6SCN7</accession>
<evidence type="ECO:0000313" key="1">
    <source>
        <dbReference type="EMBL" id="SHK42534.1"/>
    </source>
</evidence>